<accession>A0A6G4WHA4</accession>
<dbReference type="AlphaFoldDB" id="A0A6G4WHA4"/>
<evidence type="ECO:0000256" key="7">
    <source>
        <dbReference type="RuleBase" id="RU363032"/>
    </source>
</evidence>
<dbReference type="InterPro" id="IPR035906">
    <property type="entry name" value="MetI-like_sf"/>
</dbReference>
<dbReference type="CDD" id="cd06261">
    <property type="entry name" value="TM_PBP2"/>
    <property type="match status" value="1"/>
</dbReference>
<feature type="domain" description="ABC transmembrane type-1" evidence="8">
    <location>
        <begin position="61"/>
        <end position="241"/>
    </location>
</feature>
<dbReference type="GO" id="GO:0055085">
    <property type="term" value="P:transmembrane transport"/>
    <property type="evidence" value="ECO:0007669"/>
    <property type="project" value="InterPro"/>
</dbReference>
<name>A0A6G4WHA4_9HYPH</name>
<evidence type="ECO:0000256" key="1">
    <source>
        <dbReference type="ARBA" id="ARBA00004651"/>
    </source>
</evidence>
<evidence type="ECO:0000313" key="9">
    <source>
        <dbReference type="EMBL" id="NGO53748.1"/>
    </source>
</evidence>
<dbReference type="EMBL" id="JAAKZF010000036">
    <property type="protein sequence ID" value="NGO53748.1"/>
    <property type="molecule type" value="Genomic_DNA"/>
</dbReference>
<feature type="transmembrane region" description="Helical" evidence="7">
    <location>
        <begin position="220"/>
        <end position="244"/>
    </location>
</feature>
<reference evidence="9 10" key="1">
    <citation type="submission" date="2020-02" db="EMBL/GenBank/DDBJ databases">
        <title>Genome sequence of strain CCNWXJ40-4.</title>
        <authorList>
            <person name="Gao J."/>
            <person name="Sun J."/>
        </authorList>
    </citation>
    <scope>NUCLEOTIDE SEQUENCE [LARGE SCALE GENOMIC DNA]</scope>
    <source>
        <strain evidence="9 10">CCNWXJ 40-4</strain>
    </source>
</reference>
<keyword evidence="4 7" id="KW-0812">Transmembrane</keyword>
<protein>
    <submittedName>
        <fullName evidence="9">ABC transporter permease</fullName>
    </submittedName>
</protein>
<dbReference type="PANTHER" id="PTHR30151:SF0">
    <property type="entry name" value="ABC TRANSPORTER PERMEASE PROTEIN MJ0413-RELATED"/>
    <property type="match status" value="1"/>
</dbReference>
<dbReference type="Proteomes" id="UP001642900">
    <property type="component" value="Unassembled WGS sequence"/>
</dbReference>
<keyword evidence="6 7" id="KW-0472">Membrane</keyword>
<evidence type="ECO:0000256" key="2">
    <source>
        <dbReference type="ARBA" id="ARBA00022448"/>
    </source>
</evidence>
<feature type="transmembrane region" description="Helical" evidence="7">
    <location>
        <begin position="12"/>
        <end position="33"/>
    </location>
</feature>
<evidence type="ECO:0000256" key="5">
    <source>
        <dbReference type="ARBA" id="ARBA00022989"/>
    </source>
</evidence>
<dbReference type="SUPFAM" id="SSF161098">
    <property type="entry name" value="MetI-like"/>
    <property type="match status" value="1"/>
</dbReference>
<feature type="transmembrane region" description="Helical" evidence="7">
    <location>
        <begin position="127"/>
        <end position="146"/>
    </location>
</feature>
<feature type="transmembrane region" description="Helical" evidence="7">
    <location>
        <begin position="99"/>
        <end position="121"/>
    </location>
</feature>
<evidence type="ECO:0000256" key="6">
    <source>
        <dbReference type="ARBA" id="ARBA00023136"/>
    </source>
</evidence>
<dbReference type="InterPro" id="IPR000515">
    <property type="entry name" value="MetI-like"/>
</dbReference>
<dbReference type="PANTHER" id="PTHR30151">
    <property type="entry name" value="ALKANE SULFONATE ABC TRANSPORTER-RELATED, MEMBRANE SUBUNIT"/>
    <property type="match status" value="1"/>
</dbReference>
<dbReference type="PROSITE" id="PS50928">
    <property type="entry name" value="ABC_TM1"/>
    <property type="match status" value="1"/>
</dbReference>
<comment type="subcellular location">
    <subcellularLocation>
        <location evidence="1 7">Cell membrane</location>
        <topology evidence="1 7">Multi-pass membrane protein</topology>
    </subcellularLocation>
</comment>
<comment type="similarity">
    <text evidence="7">Belongs to the binding-protein-dependent transport system permease family.</text>
</comment>
<comment type="caution">
    <text evidence="9">The sequence shown here is derived from an EMBL/GenBank/DDBJ whole genome shotgun (WGS) entry which is preliminary data.</text>
</comment>
<gene>
    <name evidence="9" type="ORF">G6N73_21720</name>
</gene>
<keyword evidence="2 7" id="KW-0813">Transport</keyword>
<evidence type="ECO:0000256" key="3">
    <source>
        <dbReference type="ARBA" id="ARBA00022475"/>
    </source>
</evidence>
<evidence type="ECO:0000259" key="8">
    <source>
        <dbReference type="PROSITE" id="PS50928"/>
    </source>
</evidence>
<evidence type="ECO:0000256" key="4">
    <source>
        <dbReference type="ARBA" id="ARBA00022692"/>
    </source>
</evidence>
<keyword evidence="3" id="KW-1003">Cell membrane</keyword>
<keyword evidence="10" id="KW-1185">Reference proteome</keyword>
<feature type="transmembrane region" description="Helical" evidence="7">
    <location>
        <begin position="167"/>
        <end position="200"/>
    </location>
</feature>
<proteinExistence type="inferred from homology"/>
<dbReference type="GO" id="GO:0005886">
    <property type="term" value="C:plasma membrane"/>
    <property type="evidence" value="ECO:0007669"/>
    <property type="project" value="UniProtKB-SubCell"/>
</dbReference>
<dbReference type="RefSeq" id="WP_165031403.1">
    <property type="nucleotide sequence ID" value="NZ_JAAKZF010000036.1"/>
</dbReference>
<feature type="transmembrane region" description="Helical" evidence="7">
    <location>
        <begin position="66"/>
        <end position="87"/>
    </location>
</feature>
<sequence length="252" mass="27497">MTAELDARLKDVLSFLALVVFLLIAWQATHVVAGETALASPWLTIVRTYELLGSSRFWEHFATTTWTFFIASVISIVGGILIGLVMGSSPLLTEAGEPVLIALYTVPKVAFFPVILLVFGIGLPAQVVYAFLHGIIPVAIFTITSIRNVRPVFRKTSRVMGLSTGQYWWHVVIPSAIPEVFSGIRLGISLTFIGTILAEMFGSKSGLGYRLMQAIGINDGALILALTLIIVILAMAFSWVLLAIDNRLHKRV</sequence>
<evidence type="ECO:0000313" key="10">
    <source>
        <dbReference type="Proteomes" id="UP001642900"/>
    </source>
</evidence>
<organism evidence="9 10">
    <name type="scientific">Allomesorhizobium camelthorni</name>
    <dbReference type="NCBI Taxonomy" id="475069"/>
    <lineage>
        <taxon>Bacteria</taxon>
        <taxon>Pseudomonadati</taxon>
        <taxon>Pseudomonadota</taxon>
        <taxon>Alphaproteobacteria</taxon>
        <taxon>Hyphomicrobiales</taxon>
        <taxon>Phyllobacteriaceae</taxon>
        <taxon>Allomesorhizobium</taxon>
    </lineage>
</organism>
<dbReference type="Pfam" id="PF00528">
    <property type="entry name" value="BPD_transp_1"/>
    <property type="match status" value="1"/>
</dbReference>
<dbReference type="Gene3D" id="1.10.3720.10">
    <property type="entry name" value="MetI-like"/>
    <property type="match status" value="1"/>
</dbReference>
<keyword evidence="5 7" id="KW-1133">Transmembrane helix</keyword>